<protein>
    <submittedName>
        <fullName evidence="1">Uncharacterized protein</fullName>
    </submittedName>
</protein>
<dbReference type="Proteomes" id="UP000271125">
    <property type="component" value="Unassembled WGS sequence"/>
</dbReference>
<organism evidence="1 2">
    <name type="scientific">candidate division TA06 bacterium</name>
    <dbReference type="NCBI Taxonomy" id="2250710"/>
    <lineage>
        <taxon>Bacteria</taxon>
        <taxon>Bacteria division TA06</taxon>
    </lineage>
</organism>
<sequence length="236" mass="27531">MTNIFLKHPVLSIEDLKNVLQTNSRMTVFRKLKQLPYKSSYSHCGRYYTLDSIAKYNDMGIWTYNQIYFSQYGTLKSTVLKHIEKSIYGLASFELEEFLHVPVYNTVLNLYKMHMIDRKQIGKEYVYLSLKNGDTQFHSRKQKIQSKHKQMIEQNNAGEYLTLFMSLLNEKQQRLFAGYESLKIGYGGDKQVAVKTGLNVKTVSRGRKELMGRDIDVTRIREIGAGRPSLKKTKKF</sequence>
<reference evidence="1 2" key="1">
    <citation type="submission" date="2018-06" db="EMBL/GenBank/DDBJ databases">
        <title>Extensive metabolic versatility and redundancy in microbially diverse, dynamic hydrothermal sediments.</title>
        <authorList>
            <person name="Dombrowski N."/>
            <person name="Teske A."/>
            <person name="Baker B.J."/>
        </authorList>
    </citation>
    <scope>NUCLEOTIDE SEQUENCE [LARGE SCALE GENOMIC DNA]</scope>
    <source>
        <strain evidence="1">B10_G13</strain>
    </source>
</reference>
<evidence type="ECO:0000313" key="1">
    <source>
        <dbReference type="EMBL" id="RKX68243.1"/>
    </source>
</evidence>
<gene>
    <name evidence="1" type="ORF">DRP43_05995</name>
</gene>
<dbReference type="EMBL" id="QNBD01000301">
    <property type="protein sequence ID" value="RKX68243.1"/>
    <property type="molecule type" value="Genomic_DNA"/>
</dbReference>
<comment type="caution">
    <text evidence="1">The sequence shown here is derived from an EMBL/GenBank/DDBJ whole genome shotgun (WGS) entry which is preliminary data.</text>
</comment>
<name>A0A660SC76_UNCT6</name>
<accession>A0A660SC76</accession>
<evidence type="ECO:0000313" key="2">
    <source>
        <dbReference type="Proteomes" id="UP000271125"/>
    </source>
</evidence>
<proteinExistence type="predicted"/>
<dbReference type="AlphaFoldDB" id="A0A660SC76"/>